<keyword evidence="4" id="KW-0547">Nucleotide-binding</keyword>
<name>A0A2A9HEJ4_TEPT2</name>
<comment type="caution">
    <text evidence="7">The sequence shown here is derived from an EMBL/GenBank/DDBJ whole genome shotgun (WGS) entry which is preliminary data.</text>
</comment>
<dbReference type="GO" id="GO:0110001">
    <property type="term" value="C:toxin-antitoxin complex"/>
    <property type="evidence" value="ECO:0007669"/>
    <property type="project" value="InterPro"/>
</dbReference>
<dbReference type="GO" id="GO:0016787">
    <property type="term" value="F:hydrolase activity"/>
    <property type="evidence" value="ECO:0007669"/>
    <property type="project" value="UniProtKB-KW"/>
</dbReference>
<evidence type="ECO:0000256" key="4">
    <source>
        <dbReference type="ARBA" id="ARBA00022741"/>
    </source>
</evidence>
<proteinExistence type="inferred from homology"/>
<evidence type="ECO:0000313" key="8">
    <source>
        <dbReference type="Proteomes" id="UP000223071"/>
    </source>
</evidence>
<dbReference type="EMBL" id="PDJQ01000001">
    <property type="protein sequence ID" value="PFG73562.1"/>
    <property type="molecule type" value="Genomic_DNA"/>
</dbReference>
<dbReference type="InterPro" id="IPR008201">
    <property type="entry name" value="HepT-like"/>
</dbReference>
<evidence type="ECO:0000256" key="1">
    <source>
        <dbReference type="ARBA" id="ARBA00022553"/>
    </source>
</evidence>
<dbReference type="Gene3D" id="1.20.120.580">
    <property type="entry name" value="bsu32300-like"/>
    <property type="match status" value="1"/>
</dbReference>
<dbReference type="Proteomes" id="UP000223071">
    <property type="component" value="Unassembled WGS sequence"/>
</dbReference>
<dbReference type="GO" id="GO:0000166">
    <property type="term" value="F:nucleotide binding"/>
    <property type="evidence" value="ECO:0007669"/>
    <property type="project" value="UniProtKB-KW"/>
</dbReference>
<gene>
    <name evidence="7" type="ORF">A9A59_0762</name>
</gene>
<comment type="similarity">
    <text evidence="6">Belongs to the HepT RNase toxin family.</text>
</comment>
<dbReference type="AlphaFoldDB" id="A0A2A9HEJ4"/>
<evidence type="ECO:0000256" key="3">
    <source>
        <dbReference type="ARBA" id="ARBA00022722"/>
    </source>
</evidence>
<organism evidence="7 8">
    <name type="scientific">Tepidiforma thermophila (strain KCTC 52669 / CGMCC 1.13589 / G233)</name>
    <dbReference type="NCBI Taxonomy" id="2761530"/>
    <lineage>
        <taxon>Bacteria</taxon>
        <taxon>Bacillati</taxon>
        <taxon>Chloroflexota</taxon>
        <taxon>Tepidiformia</taxon>
        <taxon>Tepidiformales</taxon>
        <taxon>Tepidiformaceae</taxon>
        <taxon>Tepidiforma</taxon>
    </lineage>
</organism>
<sequence length="117" mass="13475">MRDPRERLRDMLEAIAAIERYLGRGQAAFEQDELLQGWFVRNLQVIGEAARALPQETRDLAPDVPWPAIIGMRNVLVHGYFDIDTAIVWEAASRDLPALRPRLEALLQRLEEQAERE</sequence>
<keyword evidence="5" id="KW-0378">Hydrolase</keyword>
<dbReference type="InterPro" id="IPR037038">
    <property type="entry name" value="HepT-like_sf"/>
</dbReference>
<dbReference type="GO" id="GO:0004540">
    <property type="term" value="F:RNA nuclease activity"/>
    <property type="evidence" value="ECO:0007669"/>
    <property type="project" value="InterPro"/>
</dbReference>
<keyword evidence="1" id="KW-0597">Phosphoprotein</keyword>
<keyword evidence="3" id="KW-0540">Nuclease</keyword>
<evidence type="ECO:0000256" key="6">
    <source>
        <dbReference type="ARBA" id="ARBA00024207"/>
    </source>
</evidence>
<accession>A0A2A9HEJ4</accession>
<dbReference type="PANTHER" id="PTHR34139">
    <property type="entry name" value="UPF0331 PROTEIN MJ0127"/>
    <property type="match status" value="1"/>
</dbReference>
<evidence type="ECO:0000256" key="2">
    <source>
        <dbReference type="ARBA" id="ARBA00022649"/>
    </source>
</evidence>
<evidence type="ECO:0000256" key="5">
    <source>
        <dbReference type="ARBA" id="ARBA00022801"/>
    </source>
</evidence>
<protein>
    <submittedName>
        <fullName evidence="7">Uncharacterized protein with HEPN domain</fullName>
    </submittedName>
</protein>
<dbReference type="PANTHER" id="PTHR34139:SF1">
    <property type="entry name" value="RNASE MJ1380-RELATED"/>
    <property type="match status" value="1"/>
</dbReference>
<evidence type="ECO:0000313" key="7">
    <source>
        <dbReference type="EMBL" id="PFG73562.1"/>
    </source>
</evidence>
<reference evidence="7 8" key="1">
    <citation type="submission" date="2017-09" db="EMBL/GenBank/DDBJ databases">
        <title>Sequencing the genomes of two abundant thermophiles in Great Basin hot springs: Thermocrinis jamiesonii and novel Chloroflexi Thermoflexus hugenholtzii.</title>
        <authorList>
            <person name="Hedlund B."/>
        </authorList>
    </citation>
    <scope>NUCLEOTIDE SEQUENCE [LARGE SCALE GENOMIC DNA]</scope>
    <source>
        <strain evidence="7 8">G233</strain>
    </source>
</reference>
<keyword evidence="8" id="KW-1185">Reference proteome</keyword>
<dbReference type="InterPro" id="IPR051813">
    <property type="entry name" value="HepT_RNase_toxin"/>
</dbReference>
<keyword evidence="2" id="KW-1277">Toxin-antitoxin system</keyword>
<dbReference type="Pfam" id="PF01934">
    <property type="entry name" value="HepT-like"/>
    <property type="match status" value="1"/>
</dbReference>